<dbReference type="GO" id="GO:1990527">
    <property type="term" value="C:Tec1p-Ste12p-Dig1p complex"/>
    <property type="evidence" value="ECO:0007669"/>
    <property type="project" value="TreeGrafter"/>
</dbReference>
<keyword evidence="8" id="KW-0539">Nucleus</keyword>
<evidence type="ECO:0000256" key="1">
    <source>
        <dbReference type="ARBA" id="ARBA00004123"/>
    </source>
</evidence>
<keyword evidence="5" id="KW-0862">Zinc</keyword>
<dbReference type="InterPro" id="IPR013087">
    <property type="entry name" value="Znf_C2H2_type"/>
</dbReference>
<feature type="compositionally biased region" description="Low complexity" evidence="11">
    <location>
        <begin position="245"/>
        <end position="273"/>
    </location>
</feature>
<accession>A0A163K9I5</accession>
<dbReference type="PROSITE" id="PS50157">
    <property type="entry name" value="ZINC_FINGER_C2H2_2"/>
    <property type="match status" value="2"/>
</dbReference>
<dbReference type="OrthoDB" id="1095242at2759"/>
<feature type="domain" description="C2H2-type" evidence="12">
    <location>
        <begin position="519"/>
        <end position="548"/>
    </location>
</feature>
<keyword evidence="3" id="KW-0677">Repeat</keyword>
<keyword evidence="6" id="KW-0805">Transcription regulation</keyword>
<feature type="compositionally biased region" description="Polar residues" evidence="11">
    <location>
        <begin position="21"/>
        <end position="49"/>
    </location>
</feature>
<reference evidence="13" key="1">
    <citation type="submission" date="2016-04" db="EMBL/GenBank/DDBJ databases">
        <authorList>
            <person name="Evans L.H."/>
            <person name="Alamgir A."/>
            <person name="Owens N."/>
            <person name="Weber N.D."/>
            <person name="Virtaneva K."/>
            <person name="Barbian K."/>
            <person name="Babar A."/>
            <person name="Rosenke K."/>
        </authorList>
    </citation>
    <scope>NUCLEOTIDE SEQUENCE [LARGE SCALE GENOMIC DNA]</scope>
    <source>
        <strain evidence="13">CBS 101.48</strain>
    </source>
</reference>
<feature type="domain" description="C2H2-type" evidence="12">
    <location>
        <begin position="549"/>
        <end position="576"/>
    </location>
</feature>
<feature type="region of interest" description="Disordered" evidence="11">
    <location>
        <begin position="388"/>
        <end position="440"/>
    </location>
</feature>
<comment type="subcellular location">
    <subcellularLocation>
        <location evidence="1">Nucleus</location>
    </subcellularLocation>
</comment>
<evidence type="ECO:0000256" key="2">
    <source>
        <dbReference type="ARBA" id="ARBA00022723"/>
    </source>
</evidence>
<organism evidence="13">
    <name type="scientific">Absidia glauca</name>
    <name type="common">Pin mould</name>
    <dbReference type="NCBI Taxonomy" id="4829"/>
    <lineage>
        <taxon>Eukaryota</taxon>
        <taxon>Fungi</taxon>
        <taxon>Fungi incertae sedis</taxon>
        <taxon>Mucoromycota</taxon>
        <taxon>Mucoromycotina</taxon>
        <taxon>Mucoromycetes</taxon>
        <taxon>Mucorales</taxon>
        <taxon>Cunninghamellaceae</taxon>
        <taxon>Absidia</taxon>
    </lineage>
</organism>
<feature type="region of interest" description="Disordered" evidence="11">
    <location>
        <begin position="245"/>
        <end position="288"/>
    </location>
</feature>
<evidence type="ECO:0000259" key="12">
    <source>
        <dbReference type="PROSITE" id="PS50157"/>
    </source>
</evidence>
<dbReference type="SMART" id="SM00424">
    <property type="entry name" value="STE"/>
    <property type="match status" value="1"/>
</dbReference>
<dbReference type="FunFam" id="3.30.160.60:FF:000340">
    <property type="entry name" value="zinc finger protein 473 isoform X1"/>
    <property type="match status" value="1"/>
</dbReference>
<evidence type="ECO:0000256" key="5">
    <source>
        <dbReference type="ARBA" id="ARBA00022833"/>
    </source>
</evidence>
<feature type="compositionally biased region" description="Pro residues" evidence="11">
    <location>
        <begin position="337"/>
        <end position="347"/>
    </location>
</feature>
<feature type="region of interest" description="Disordered" evidence="11">
    <location>
        <begin position="1"/>
        <end position="58"/>
    </location>
</feature>
<dbReference type="Proteomes" id="UP000078561">
    <property type="component" value="Unassembled WGS sequence"/>
</dbReference>
<comment type="similarity">
    <text evidence="9">Belongs to the STE12 transcription factor family.</text>
</comment>
<dbReference type="PANTHER" id="PTHR47427:SF1">
    <property type="entry name" value="PROTEIN STE12"/>
    <property type="match status" value="1"/>
</dbReference>
<evidence type="ECO:0000313" key="14">
    <source>
        <dbReference type="Proteomes" id="UP000078561"/>
    </source>
</evidence>
<protein>
    <recommendedName>
        <fullName evidence="12">C2H2-type domain-containing protein</fullName>
    </recommendedName>
</protein>
<evidence type="ECO:0000256" key="10">
    <source>
        <dbReference type="PROSITE-ProRule" id="PRU00042"/>
    </source>
</evidence>
<keyword evidence="2" id="KW-0479">Metal-binding</keyword>
<gene>
    <name evidence="13" type="primary">ABSGL_11318.1 scaffold 12295</name>
</gene>
<evidence type="ECO:0000256" key="8">
    <source>
        <dbReference type="ARBA" id="ARBA00023242"/>
    </source>
</evidence>
<sequence>MLSSQPPYHTGTGDGEDPDRSTSASMTTAPPNNTITTSSTLNGVSTTPLHLSPPSDKDYAQRMQQIDDLKYFLATANDGWACPTPIQSPPYQVHTFPLATGEHISCVLWNNLYHITGTDIVRSLVFRFHAFGRPVQNLKKFEEGVFSDLRNLKPGLDACLEEPRSEFLDMLYKNNCIRTKKKQKVFYWFSVPHDRLFLDALERDLKREKLGIETTSVAVAEPATSLSLDSTQELFDHLRKSLSLVPGTSPSSSSSSLPAITPTTTTTVTTTPKSGDDLVDDQDDNDTSMQNAASALEDAPASKNKVWLGDARLGNDEVSRLSLDLGQPPILMQHTNHPPPPPPPPLPNSSSTPPLDKTEKRILQQHVFRPSRSLDLQMTKRIFGKLPLFDGSPTYKQRRHRAASVTQSGTTSPLSPALSSMEPDRKCDTSSNHHPKRPSSMIMTSRLAKAAIAAGHYHQQHDDPNEEDYSDDHTHMTDNEEDDRPSKTLISTSSYNALAKATSALASVMSDDPRARCTFTCPLHACGRLFRRLEQLKRHLRTHTLHRPHQCQTCGKRFSRSDNLSQHKKVHQKQSASTAAMEKEIHAGTGFVSNSATPTLESLYVDDRLAHHTDTANYHPIFQPVDDALVMEGPMMDFSFMDEGGSLNSSLCNSPVINVHAPYQKDYYHHPQPTNYQYFNSAASSIVPSPSSSTSSPYRSSLTQDYHYQLQQQQMQALQQALTSCMKTASPTTTTYQRPSQVPHRWSLPETTTTSSSSLLTSSFVPPFLFNDTVDDDWTQWQPLAPMDLNDLDAFASSS</sequence>
<dbReference type="Pfam" id="PF00096">
    <property type="entry name" value="zf-C2H2"/>
    <property type="match status" value="2"/>
</dbReference>
<proteinExistence type="inferred from homology"/>
<feature type="compositionally biased region" description="Polar residues" evidence="11">
    <location>
        <begin position="404"/>
        <end position="418"/>
    </location>
</feature>
<feature type="region of interest" description="Disordered" evidence="11">
    <location>
        <begin position="732"/>
        <end position="756"/>
    </location>
</feature>
<dbReference type="GO" id="GO:0008270">
    <property type="term" value="F:zinc ion binding"/>
    <property type="evidence" value="ECO:0007669"/>
    <property type="project" value="UniProtKB-KW"/>
</dbReference>
<dbReference type="Gene3D" id="3.30.160.60">
    <property type="entry name" value="Classic Zinc Finger"/>
    <property type="match status" value="2"/>
</dbReference>
<feature type="compositionally biased region" description="Acidic residues" evidence="11">
    <location>
        <begin position="277"/>
        <end position="286"/>
    </location>
</feature>
<dbReference type="PROSITE" id="PS00028">
    <property type="entry name" value="ZINC_FINGER_C2H2_1"/>
    <property type="match status" value="2"/>
</dbReference>
<dbReference type="GO" id="GO:0005634">
    <property type="term" value="C:nucleus"/>
    <property type="evidence" value="ECO:0007669"/>
    <property type="project" value="UniProtKB-SubCell"/>
</dbReference>
<name>A0A163K9I5_ABSGL</name>
<dbReference type="InParanoid" id="A0A163K9I5"/>
<feature type="region of interest" description="Disordered" evidence="11">
    <location>
        <begin position="453"/>
        <end position="488"/>
    </location>
</feature>
<dbReference type="SUPFAM" id="SSF57667">
    <property type="entry name" value="beta-beta-alpha zinc fingers"/>
    <property type="match status" value="1"/>
</dbReference>
<evidence type="ECO:0000256" key="4">
    <source>
        <dbReference type="ARBA" id="ARBA00022771"/>
    </source>
</evidence>
<dbReference type="AlphaFoldDB" id="A0A163K9I5"/>
<dbReference type="GO" id="GO:0003700">
    <property type="term" value="F:DNA-binding transcription factor activity"/>
    <property type="evidence" value="ECO:0007669"/>
    <property type="project" value="InterPro"/>
</dbReference>
<dbReference type="STRING" id="4829.A0A163K9I5"/>
<dbReference type="PANTHER" id="PTHR47427">
    <property type="entry name" value="PROTEIN STE12"/>
    <property type="match status" value="1"/>
</dbReference>
<evidence type="ECO:0000256" key="6">
    <source>
        <dbReference type="ARBA" id="ARBA00023015"/>
    </source>
</evidence>
<dbReference type="EMBL" id="LT554468">
    <property type="protein sequence ID" value="SAM05443.1"/>
    <property type="molecule type" value="Genomic_DNA"/>
</dbReference>
<evidence type="ECO:0000256" key="11">
    <source>
        <dbReference type="SAM" id="MobiDB-lite"/>
    </source>
</evidence>
<dbReference type="InterPro" id="IPR036236">
    <property type="entry name" value="Znf_C2H2_sf"/>
</dbReference>
<dbReference type="InterPro" id="IPR003120">
    <property type="entry name" value="Ste12"/>
</dbReference>
<dbReference type="OMA" id="CSAIDEQ"/>
<evidence type="ECO:0000256" key="9">
    <source>
        <dbReference type="ARBA" id="ARBA00024345"/>
    </source>
</evidence>
<keyword evidence="7" id="KW-0804">Transcription</keyword>
<feature type="region of interest" description="Disordered" evidence="11">
    <location>
        <begin position="329"/>
        <end position="356"/>
    </location>
</feature>
<dbReference type="GO" id="GO:1990526">
    <property type="term" value="C:Ste12p-Dig1p-Dig2p complex"/>
    <property type="evidence" value="ECO:0007669"/>
    <property type="project" value="TreeGrafter"/>
</dbReference>
<evidence type="ECO:0000313" key="13">
    <source>
        <dbReference type="EMBL" id="SAM05443.1"/>
    </source>
</evidence>
<dbReference type="Pfam" id="PF02200">
    <property type="entry name" value="STE"/>
    <property type="match status" value="1"/>
</dbReference>
<dbReference type="SMART" id="SM00355">
    <property type="entry name" value="ZnF_C2H2"/>
    <property type="match status" value="2"/>
</dbReference>
<evidence type="ECO:0000256" key="7">
    <source>
        <dbReference type="ARBA" id="ARBA00023163"/>
    </source>
</evidence>
<dbReference type="InterPro" id="IPR052127">
    <property type="entry name" value="STE12_transcription_factor"/>
</dbReference>
<keyword evidence="4 10" id="KW-0863">Zinc-finger</keyword>
<evidence type="ECO:0000256" key="3">
    <source>
        <dbReference type="ARBA" id="ARBA00022737"/>
    </source>
</evidence>
<keyword evidence="14" id="KW-1185">Reference proteome</keyword>